<evidence type="ECO:0000256" key="14">
    <source>
        <dbReference type="PIRSR" id="PIRSR606262-3"/>
    </source>
</evidence>
<evidence type="ECO:0000256" key="7">
    <source>
        <dbReference type="ARBA" id="ARBA00022801"/>
    </source>
</evidence>
<comment type="function">
    <text evidence="2 15">This enzyme scavenges exogenous and endogenous cytidine and 2'-deoxycytidine for UMP synthesis.</text>
</comment>
<accession>A0A0W1ALN1</accession>
<feature type="domain" description="CMP/dCMP-type deaminase" evidence="16">
    <location>
        <begin position="3"/>
        <end position="130"/>
    </location>
</feature>
<dbReference type="NCBIfam" id="NF004064">
    <property type="entry name" value="PRK05578.1"/>
    <property type="match status" value="1"/>
</dbReference>
<evidence type="ECO:0000256" key="4">
    <source>
        <dbReference type="ARBA" id="ARBA00012783"/>
    </source>
</evidence>
<dbReference type="OrthoDB" id="9795347at2"/>
<dbReference type="GO" id="GO:0008270">
    <property type="term" value="F:zinc ion binding"/>
    <property type="evidence" value="ECO:0007669"/>
    <property type="project" value="UniProtKB-UniRule"/>
</dbReference>
<gene>
    <name evidence="17" type="primary">cdd</name>
    <name evidence="17" type="ORF">Lwal_0738</name>
</gene>
<dbReference type="EC" id="3.5.4.5" evidence="4 15"/>
<feature type="active site" description="Proton donor" evidence="12">
    <location>
        <position position="57"/>
    </location>
</feature>
<comment type="similarity">
    <text evidence="3 15">Belongs to the cytidine and deoxycytidylate deaminase family.</text>
</comment>
<dbReference type="Pfam" id="PF00383">
    <property type="entry name" value="dCMP_cyt_deam_1"/>
    <property type="match status" value="1"/>
</dbReference>
<feature type="binding site" evidence="13">
    <location>
        <begin position="44"/>
        <end position="50"/>
    </location>
    <ligand>
        <name>substrate</name>
    </ligand>
</feature>
<evidence type="ECO:0000313" key="18">
    <source>
        <dbReference type="Proteomes" id="UP000054729"/>
    </source>
</evidence>
<comment type="catalytic activity">
    <reaction evidence="10 15">
        <text>2'-deoxycytidine + H2O + H(+) = 2'-deoxyuridine + NH4(+)</text>
        <dbReference type="Rhea" id="RHEA:13433"/>
        <dbReference type="ChEBI" id="CHEBI:15377"/>
        <dbReference type="ChEBI" id="CHEBI:15378"/>
        <dbReference type="ChEBI" id="CHEBI:15698"/>
        <dbReference type="ChEBI" id="CHEBI:16450"/>
        <dbReference type="ChEBI" id="CHEBI:28938"/>
        <dbReference type="EC" id="3.5.4.5"/>
    </reaction>
</comment>
<name>A0A0W1ALN1_9GAMM</name>
<evidence type="ECO:0000256" key="6">
    <source>
        <dbReference type="ARBA" id="ARBA00022723"/>
    </source>
</evidence>
<dbReference type="InterPro" id="IPR016193">
    <property type="entry name" value="Cytidine_deaminase-like"/>
</dbReference>
<comment type="catalytic activity">
    <reaction evidence="11 15">
        <text>cytidine + H2O + H(+) = uridine + NH4(+)</text>
        <dbReference type="Rhea" id="RHEA:16069"/>
        <dbReference type="ChEBI" id="CHEBI:15377"/>
        <dbReference type="ChEBI" id="CHEBI:15378"/>
        <dbReference type="ChEBI" id="CHEBI:16704"/>
        <dbReference type="ChEBI" id="CHEBI:17562"/>
        <dbReference type="ChEBI" id="CHEBI:28938"/>
        <dbReference type="EC" id="3.5.4.5"/>
    </reaction>
</comment>
<evidence type="ECO:0000259" key="16">
    <source>
        <dbReference type="PROSITE" id="PS51747"/>
    </source>
</evidence>
<feature type="binding site" evidence="14">
    <location>
        <position position="91"/>
    </location>
    <ligand>
        <name>Zn(2+)</name>
        <dbReference type="ChEBI" id="CHEBI:29105"/>
        <note>catalytic</note>
    </ligand>
</feature>
<dbReference type="NCBIfam" id="TIGR01354">
    <property type="entry name" value="cyt_deam_tetra"/>
    <property type="match status" value="1"/>
</dbReference>
<dbReference type="PANTHER" id="PTHR11644:SF2">
    <property type="entry name" value="CYTIDINE DEAMINASE"/>
    <property type="match status" value="1"/>
</dbReference>
<keyword evidence="18" id="KW-1185">Reference proteome</keyword>
<dbReference type="PANTHER" id="PTHR11644">
    <property type="entry name" value="CYTIDINE DEAMINASE"/>
    <property type="match status" value="1"/>
</dbReference>
<dbReference type="CDD" id="cd01283">
    <property type="entry name" value="cytidine_deaminase"/>
    <property type="match status" value="1"/>
</dbReference>
<dbReference type="GO" id="GO:0042802">
    <property type="term" value="F:identical protein binding"/>
    <property type="evidence" value="ECO:0007669"/>
    <property type="project" value="UniProtKB-ARBA"/>
</dbReference>
<dbReference type="Proteomes" id="UP000054729">
    <property type="component" value="Unassembled WGS sequence"/>
</dbReference>
<evidence type="ECO:0000256" key="11">
    <source>
        <dbReference type="ARBA" id="ARBA00049558"/>
    </source>
</evidence>
<evidence type="ECO:0000256" key="3">
    <source>
        <dbReference type="ARBA" id="ARBA00006576"/>
    </source>
</evidence>
<evidence type="ECO:0000256" key="12">
    <source>
        <dbReference type="PIRSR" id="PIRSR606262-1"/>
    </source>
</evidence>
<dbReference type="GO" id="GO:0005829">
    <property type="term" value="C:cytosol"/>
    <property type="evidence" value="ECO:0007669"/>
    <property type="project" value="TreeGrafter"/>
</dbReference>
<dbReference type="GO" id="GO:0072527">
    <property type="term" value="P:pyrimidine-containing compound metabolic process"/>
    <property type="evidence" value="ECO:0007669"/>
    <property type="project" value="UniProtKB-ARBA"/>
</dbReference>
<protein>
    <recommendedName>
        <fullName evidence="5 15">Cytidine deaminase</fullName>
        <ecNumber evidence="4 15">3.5.4.5</ecNumber>
    </recommendedName>
    <alternativeName>
        <fullName evidence="9 15">Cytidine aminohydrolase</fullName>
    </alternativeName>
</protein>
<evidence type="ECO:0000313" key="17">
    <source>
        <dbReference type="EMBL" id="KTD82261.1"/>
    </source>
</evidence>
<keyword evidence="7 15" id="KW-0378">Hydrolase</keyword>
<dbReference type="GO" id="GO:0055086">
    <property type="term" value="P:nucleobase-containing small molecule metabolic process"/>
    <property type="evidence" value="ECO:0007669"/>
    <property type="project" value="UniProtKB-ARBA"/>
</dbReference>
<evidence type="ECO:0000256" key="13">
    <source>
        <dbReference type="PIRSR" id="PIRSR606262-2"/>
    </source>
</evidence>
<dbReference type="STRING" id="66969.Lwal_0738"/>
<dbReference type="PROSITE" id="PS51747">
    <property type="entry name" value="CYT_DCMP_DEAMINASES_2"/>
    <property type="match status" value="1"/>
</dbReference>
<comment type="cofactor">
    <cofactor evidence="1 14 15">
        <name>Zn(2+)</name>
        <dbReference type="ChEBI" id="CHEBI:29105"/>
    </cofactor>
</comment>
<evidence type="ECO:0000256" key="2">
    <source>
        <dbReference type="ARBA" id="ARBA00003949"/>
    </source>
</evidence>
<keyword evidence="8 14" id="KW-0862">Zinc</keyword>
<dbReference type="PROSITE" id="PS00903">
    <property type="entry name" value="CYT_DCMP_DEAMINASES_1"/>
    <property type="match status" value="1"/>
</dbReference>
<dbReference type="InterPro" id="IPR050202">
    <property type="entry name" value="Cyt/Deoxycyt_deaminase"/>
</dbReference>
<comment type="caution">
    <text evidence="17">The sequence shown here is derived from an EMBL/GenBank/DDBJ whole genome shotgun (WGS) entry which is preliminary data.</text>
</comment>
<dbReference type="InterPro" id="IPR016192">
    <property type="entry name" value="APOBEC/CMP_deaminase_Zn-bd"/>
</dbReference>
<evidence type="ECO:0000256" key="8">
    <source>
        <dbReference type="ARBA" id="ARBA00022833"/>
    </source>
</evidence>
<dbReference type="SUPFAM" id="SSF53927">
    <property type="entry name" value="Cytidine deaminase-like"/>
    <property type="match status" value="1"/>
</dbReference>
<proteinExistence type="inferred from homology"/>
<sequence>MDKVIAEMIHRASKVLPNAYAPYSKFLVASCILTEKNNYYTGVNVENGSYGLTVCAETSAICNMVSSGETQIKSIAVLAGNNLLCSPCGSCRQTIYEFSTASTMVHLCNKDKVLQSLPIHELLPLAFDFKP</sequence>
<organism evidence="17 18">
    <name type="scientific">Legionella waltersii</name>
    <dbReference type="NCBI Taxonomy" id="66969"/>
    <lineage>
        <taxon>Bacteria</taxon>
        <taxon>Pseudomonadati</taxon>
        <taxon>Pseudomonadota</taxon>
        <taxon>Gammaproteobacteria</taxon>
        <taxon>Legionellales</taxon>
        <taxon>Legionellaceae</taxon>
        <taxon>Legionella</taxon>
    </lineage>
</organism>
<keyword evidence="6 14" id="KW-0479">Metal-binding</keyword>
<dbReference type="PATRIC" id="fig|66969.6.peg.807"/>
<dbReference type="Gene3D" id="3.40.140.10">
    <property type="entry name" value="Cytidine Deaminase, domain 2"/>
    <property type="match status" value="1"/>
</dbReference>
<evidence type="ECO:0000256" key="9">
    <source>
        <dbReference type="ARBA" id="ARBA00032005"/>
    </source>
</evidence>
<dbReference type="RefSeq" id="WP_058479561.1">
    <property type="nucleotide sequence ID" value="NZ_CAAAIQ010000006.1"/>
</dbReference>
<dbReference type="AlphaFoldDB" id="A0A0W1ALN1"/>
<feature type="binding site" evidence="14">
    <location>
        <position position="55"/>
    </location>
    <ligand>
        <name>Zn(2+)</name>
        <dbReference type="ChEBI" id="CHEBI:29105"/>
        <note>catalytic</note>
    </ligand>
</feature>
<dbReference type="InterPro" id="IPR006262">
    <property type="entry name" value="Cyt_deam_tetra"/>
</dbReference>
<evidence type="ECO:0000256" key="15">
    <source>
        <dbReference type="RuleBase" id="RU364006"/>
    </source>
</evidence>
<dbReference type="FunFam" id="3.40.140.10:FF:000008">
    <property type="entry name" value="Cytidine deaminase"/>
    <property type="match status" value="1"/>
</dbReference>
<feature type="binding site" evidence="14">
    <location>
        <position position="88"/>
    </location>
    <ligand>
        <name>Zn(2+)</name>
        <dbReference type="ChEBI" id="CHEBI:29105"/>
        <note>catalytic</note>
    </ligand>
</feature>
<reference evidence="17 18" key="1">
    <citation type="submission" date="2015-11" db="EMBL/GenBank/DDBJ databases">
        <title>Genomic analysis of 38 Legionella species identifies large and diverse effector repertoires.</title>
        <authorList>
            <person name="Burstein D."/>
            <person name="Amaro F."/>
            <person name="Zusman T."/>
            <person name="Lifshitz Z."/>
            <person name="Cohen O."/>
            <person name="Gilbert J.A."/>
            <person name="Pupko T."/>
            <person name="Shuman H.A."/>
            <person name="Segal G."/>
        </authorList>
    </citation>
    <scope>NUCLEOTIDE SEQUENCE [LARGE SCALE GENOMIC DNA]</scope>
    <source>
        <strain evidence="17 18">ATCC 51914</strain>
    </source>
</reference>
<dbReference type="GO" id="GO:0004126">
    <property type="term" value="F:cytidine deaminase activity"/>
    <property type="evidence" value="ECO:0007669"/>
    <property type="project" value="UniProtKB-UniRule"/>
</dbReference>
<evidence type="ECO:0000256" key="5">
    <source>
        <dbReference type="ARBA" id="ARBA00018266"/>
    </source>
</evidence>
<dbReference type="InterPro" id="IPR002125">
    <property type="entry name" value="CMP_dCMP_dom"/>
</dbReference>
<dbReference type="EMBL" id="LNZB01000015">
    <property type="protein sequence ID" value="KTD82261.1"/>
    <property type="molecule type" value="Genomic_DNA"/>
</dbReference>
<evidence type="ECO:0000256" key="10">
    <source>
        <dbReference type="ARBA" id="ARBA00049252"/>
    </source>
</evidence>
<evidence type="ECO:0000256" key="1">
    <source>
        <dbReference type="ARBA" id="ARBA00001947"/>
    </source>
</evidence>